<feature type="non-terminal residue" evidence="1">
    <location>
        <position position="224"/>
    </location>
</feature>
<dbReference type="AlphaFoldDB" id="A0A382WN72"/>
<reference evidence="1" key="1">
    <citation type="submission" date="2018-05" db="EMBL/GenBank/DDBJ databases">
        <authorList>
            <person name="Lanie J.A."/>
            <person name="Ng W.-L."/>
            <person name="Kazmierczak K.M."/>
            <person name="Andrzejewski T.M."/>
            <person name="Davidsen T.M."/>
            <person name="Wayne K.J."/>
            <person name="Tettelin H."/>
            <person name="Glass J.I."/>
            <person name="Rusch D."/>
            <person name="Podicherti R."/>
            <person name="Tsui H.-C.T."/>
            <person name="Winkler M.E."/>
        </authorList>
    </citation>
    <scope>NUCLEOTIDE SEQUENCE</scope>
</reference>
<accession>A0A382WN72</accession>
<sequence length="224" mass="24378">MSRRLSITVSDDLWDAVSHLDDTQSGVVQKALILLRDEEGEVARTDFEKAAEDIPTYQTALAVLEGYAEDMYQEGYEHLIDSLASIVILPSWIEDTASKYSPSKLGRKLADAGDVFATRRHSNNKWIEGQVTSEDLSDFLEKEALPGLWGGSDYDLLAGLCGIIVTAANPHDTLPSGTNSAGYTAFGADGEPRARVALFLWEGIAAAIFDTFAAMKRAVRMTDA</sequence>
<organism evidence="1">
    <name type="scientific">marine metagenome</name>
    <dbReference type="NCBI Taxonomy" id="408172"/>
    <lineage>
        <taxon>unclassified sequences</taxon>
        <taxon>metagenomes</taxon>
        <taxon>ecological metagenomes</taxon>
    </lineage>
</organism>
<dbReference type="EMBL" id="UINC01161183">
    <property type="protein sequence ID" value="SVD60223.1"/>
    <property type="molecule type" value="Genomic_DNA"/>
</dbReference>
<evidence type="ECO:0000313" key="1">
    <source>
        <dbReference type="EMBL" id="SVD60223.1"/>
    </source>
</evidence>
<name>A0A382WN72_9ZZZZ</name>
<gene>
    <name evidence="1" type="ORF">METZ01_LOCUS413077</name>
</gene>
<protein>
    <submittedName>
        <fullName evidence="1">Uncharacterized protein</fullName>
    </submittedName>
</protein>
<proteinExistence type="predicted"/>